<evidence type="ECO:0000313" key="8">
    <source>
        <dbReference type="WBParaSite" id="SMUV_0000298001-mRNA-1"/>
    </source>
</evidence>
<evidence type="ECO:0000256" key="4">
    <source>
        <dbReference type="ARBA" id="ARBA00023242"/>
    </source>
</evidence>
<dbReference type="GO" id="GO:0046872">
    <property type="term" value="F:metal ion binding"/>
    <property type="evidence" value="ECO:0007669"/>
    <property type="project" value="UniProtKB-KW"/>
</dbReference>
<dbReference type="InterPro" id="IPR001275">
    <property type="entry name" value="DM_DNA-bd"/>
</dbReference>
<dbReference type="InterPro" id="IPR036407">
    <property type="entry name" value="DM_DNA-bd_sf"/>
</dbReference>
<keyword evidence="7" id="KW-1185">Reference proteome</keyword>
<feature type="region of interest" description="Disordered" evidence="5">
    <location>
        <begin position="342"/>
        <end position="376"/>
    </location>
</feature>
<dbReference type="Proteomes" id="UP000046393">
    <property type="component" value="Unplaced"/>
</dbReference>
<dbReference type="WBParaSite" id="SMUV_0000298001-mRNA-1">
    <property type="protein sequence ID" value="SMUV_0000298001-mRNA-1"/>
    <property type="gene ID" value="SMUV_0000298001"/>
</dbReference>
<name>A0A0N5AFD2_9BILA</name>
<evidence type="ECO:0000256" key="1">
    <source>
        <dbReference type="ARBA" id="ARBA00022723"/>
    </source>
</evidence>
<dbReference type="Gene3D" id="4.10.1040.10">
    <property type="entry name" value="DM DNA-binding domain"/>
    <property type="match status" value="1"/>
</dbReference>
<proteinExistence type="predicted"/>
<dbReference type="Pfam" id="PF00751">
    <property type="entry name" value="DM"/>
    <property type="match status" value="1"/>
</dbReference>
<keyword evidence="1" id="KW-0479">Metal-binding</keyword>
<evidence type="ECO:0000256" key="2">
    <source>
        <dbReference type="ARBA" id="ARBA00022833"/>
    </source>
</evidence>
<keyword evidence="4" id="KW-0539">Nucleus</keyword>
<protein>
    <submittedName>
        <fullName evidence="8">DM domain-containing protein</fullName>
    </submittedName>
</protein>
<organism evidence="7 8">
    <name type="scientific">Syphacia muris</name>
    <dbReference type="NCBI Taxonomy" id="451379"/>
    <lineage>
        <taxon>Eukaryota</taxon>
        <taxon>Metazoa</taxon>
        <taxon>Ecdysozoa</taxon>
        <taxon>Nematoda</taxon>
        <taxon>Chromadorea</taxon>
        <taxon>Rhabditida</taxon>
        <taxon>Spirurina</taxon>
        <taxon>Oxyuridomorpha</taxon>
        <taxon>Oxyuroidea</taxon>
        <taxon>Oxyuridae</taxon>
        <taxon>Syphacia</taxon>
    </lineage>
</organism>
<dbReference type="GO" id="GO:0043565">
    <property type="term" value="F:sequence-specific DNA binding"/>
    <property type="evidence" value="ECO:0007669"/>
    <property type="project" value="InterPro"/>
</dbReference>
<evidence type="ECO:0000256" key="5">
    <source>
        <dbReference type="SAM" id="MobiDB-lite"/>
    </source>
</evidence>
<dbReference type="SUPFAM" id="SSF82927">
    <property type="entry name" value="Cysteine-rich DNA binding domain, (DM domain)"/>
    <property type="match status" value="1"/>
</dbReference>
<feature type="compositionally biased region" description="Polar residues" evidence="5">
    <location>
        <begin position="342"/>
        <end position="351"/>
    </location>
</feature>
<evidence type="ECO:0000259" key="6">
    <source>
        <dbReference type="Pfam" id="PF00751"/>
    </source>
</evidence>
<keyword evidence="2" id="KW-0862">Zinc</keyword>
<dbReference type="GO" id="GO:0006355">
    <property type="term" value="P:regulation of DNA-templated transcription"/>
    <property type="evidence" value="ECO:0007669"/>
    <property type="project" value="InterPro"/>
</dbReference>
<reference evidence="8" key="1">
    <citation type="submission" date="2017-02" db="UniProtKB">
        <authorList>
            <consortium name="WormBaseParasite"/>
        </authorList>
    </citation>
    <scope>IDENTIFICATION</scope>
</reference>
<accession>A0A0N5AFD2</accession>
<evidence type="ECO:0000313" key="7">
    <source>
        <dbReference type="Proteomes" id="UP000046393"/>
    </source>
</evidence>
<feature type="domain" description="DM" evidence="6">
    <location>
        <begin position="608"/>
        <end position="643"/>
    </location>
</feature>
<evidence type="ECO:0000256" key="3">
    <source>
        <dbReference type="ARBA" id="ARBA00023125"/>
    </source>
</evidence>
<dbReference type="AlphaFoldDB" id="A0A0N5AFD2"/>
<keyword evidence="3" id="KW-0238">DNA-binding</keyword>
<sequence>MIGPISARQRKLAKKLSKLCPKELGKINIPSYDKDILVDEMSCMPSKFFETSVNPAGFSRTHYVHFGWDEIDFAFLQEKVTANLSFFFGLPDFEVSFLPLVSEPVSEGTLQIPQQQSCSKSKPASKTHVVEELPCPSNSSTPINKLLTNKKGVRRLKKQKNKICKGPLLCSRCSKPCVDTTLVEPISITRFITDLLVYDVVDNGTRQYSYVYVIGWRGFNKIILKRIVENVFNECENGRLASYQIVKDDKSFALSICNRVYTENVTRNSSFIETKINSHPSGNKSLKSKFRNEQSEEFFACDPKATSICEKSVKGNKNCKLKTENSIRKELFSIQSCLSNEQNEVSPQQSSENDELMSRQSSVWNLPDESKVSKKMSEPKIFGQQVHCQEEEDRKLDHPKKVEVMSDQILEPMVLLKSRENHLKRDDVAAKKCLEAVNREDVLSRNYVSRACLATTIVNTPYGNTSKQWVVDTDHLSLSELGVLHQTGKKAEEKSFEKSDKTFMAEANSTLGREQTFFTTGLDKTLENNSQQGSYSRKEEETLGDSQVDNLNCSIEQSICGSKTENFTCKQQSALLTKRETSLLCGYLVATQSSDSSDVPSGALEQGQCRKCMIHSMTRELLGHYCPYKNCDCGKCVSLNRRATDIRKVIPTLFQEVEKVFEKPAFRNVDTNRMLPIAKRYILESLESLESCSQPIQFDAFHSVADAHLIESTRLASLVTPGIFNLVNLALSLIANCAKENAASKSGPSKCINLKETSRSPENLGNCFIINGYKKLKHFQIKQKVSRPGKVVSAPQNAHGFLKQQHEYAVDTCSEKQACFLPKTSDEVQLSVYQQQDMSPTDFLPNFDASNCKSNDSLLSECIILNS</sequence>